<dbReference type="Pfam" id="PF09412">
    <property type="entry name" value="XendoU"/>
    <property type="match status" value="1"/>
</dbReference>
<sequence length="264" mass="28931">GSDVVTDDELRALTEELFAAEVNAVGDQLTIDLQGEGTSGDLASGPLFTSVPESALSGPTISLLRQVQDNYIPQVTIPEEEDAAEIAEQDALLDAMMNTQIMKLSESFLLDKGLLTGSLRDKLDEIWFTLYTRSGGPVGSSGFEHSFVGELKNGEVSGFHNWVNFYKEEKEGNLNYEGWSKVINLGTKVQLIGDHFEWMSEPKKIGSMFIGTSPELEMATYTVCFLARPDSLCPVQMNGQKFQVQTWTLSSNGKILVGSAYPEV</sequence>
<accession>A0AAW0Y7Y5</accession>
<evidence type="ECO:0000313" key="14">
    <source>
        <dbReference type="Proteomes" id="UP001445076"/>
    </source>
</evidence>
<proteinExistence type="inferred from homology"/>
<keyword evidence="7 11" id="KW-0378">Hydrolase</keyword>
<evidence type="ECO:0000256" key="7">
    <source>
        <dbReference type="ARBA" id="ARBA00022801"/>
    </source>
</evidence>
<dbReference type="PROSITE" id="PS51959">
    <property type="entry name" value="ENDOU"/>
    <property type="match status" value="1"/>
</dbReference>
<evidence type="ECO:0000256" key="5">
    <source>
        <dbReference type="ARBA" id="ARBA00022723"/>
    </source>
</evidence>
<dbReference type="InterPro" id="IPR039787">
    <property type="entry name" value="ENDOU"/>
</dbReference>
<keyword evidence="8 11" id="KW-0694">RNA-binding</keyword>
<dbReference type="AlphaFoldDB" id="A0AAW0Y7Y5"/>
<evidence type="ECO:0000256" key="9">
    <source>
        <dbReference type="ARBA" id="ARBA00023211"/>
    </source>
</evidence>
<gene>
    <name evidence="13" type="ORF">OTU49_017349</name>
</gene>
<dbReference type="Proteomes" id="UP001445076">
    <property type="component" value="Unassembled WGS sequence"/>
</dbReference>
<dbReference type="CDD" id="cd21159">
    <property type="entry name" value="XendoU"/>
    <property type="match status" value="1"/>
</dbReference>
<evidence type="ECO:0000256" key="6">
    <source>
        <dbReference type="ARBA" id="ARBA00022759"/>
    </source>
</evidence>
<evidence type="ECO:0000256" key="10">
    <source>
        <dbReference type="ARBA" id="ARBA00023239"/>
    </source>
</evidence>
<dbReference type="GO" id="GO:0003723">
    <property type="term" value="F:RNA binding"/>
    <property type="evidence" value="ECO:0007669"/>
    <property type="project" value="UniProtKB-UniRule"/>
</dbReference>
<comment type="similarity">
    <text evidence="2 11">Belongs to the ENDOU family.</text>
</comment>
<dbReference type="GO" id="GO:0016787">
    <property type="term" value="F:hydrolase activity"/>
    <property type="evidence" value="ECO:0007669"/>
    <property type="project" value="UniProtKB-KW"/>
</dbReference>
<dbReference type="EMBL" id="JARKIK010000018">
    <property type="protein sequence ID" value="KAK8746294.1"/>
    <property type="molecule type" value="Genomic_DNA"/>
</dbReference>
<dbReference type="PANTHER" id="PTHR12439:SF42">
    <property type="entry name" value="ENDORIBONUCLEASE-RELATED"/>
    <property type="match status" value="1"/>
</dbReference>
<protein>
    <recommendedName>
        <fullName evidence="12">EndoU domain-containing protein</fullName>
    </recommendedName>
</protein>
<evidence type="ECO:0000256" key="8">
    <source>
        <dbReference type="ARBA" id="ARBA00022884"/>
    </source>
</evidence>
<keyword evidence="6 11" id="KW-0255">Endonuclease</keyword>
<dbReference type="InterPro" id="IPR018998">
    <property type="entry name" value="EndoU_C"/>
</dbReference>
<evidence type="ECO:0000259" key="12">
    <source>
        <dbReference type="PROSITE" id="PS51959"/>
    </source>
</evidence>
<comment type="subunit">
    <text evidence="3 11">Monomer.</text>
</comment>
<name>A0AAW0Y7Y5_CHEQU</name>
<evidence type="ECO:0000256" key="3">
    <source>
        <dbReference type="ARBA" id="ARBA00011245"/>
    </source>
</evidence>
<evidence type="ECO:0000256" key="11">
    <source>
        <dbReference type="RuleBase" id="RU367085"/>
    </source>
</evidence>
<reference evidence="13 14" key="1">
    <citation type="journal article" date="2024" name="BMC Genomics">
        <title>Genome assembly of redclaw crayfish (Cherax quadricarinatus) provides insights into its immune adaptation and hypoxia tolerance.</title>
        <authorList>
            <person name="Liu Z."/>
            <person name="Zheng J."/>
            <person name="Li H."/>
            <person name="Fang K."/>
            <person name="Wang S."/>
            <person name="He J."/>
            <person name="Zhou D."/>
            <person name="Weng S."/>
            <person name="Chi M."/>
            <person name="Gu Z."/>
            <person name="He J."/>
            <person name="Li F."/>
            <person name="Wang M."/>
        </authorList>
    </citation>
    <scope>NUCLEOTIDE SEQUENCE [LARGE SCALE GENOMIC DNA]</scope>
    <source>
        <strain evidence="13">ZL_2023a</strain>
    </source>
</reference>
<dbReference type="PANTHER" id="PTHR12439">
    <property type="entry name" value="PLACENTAL PROTEIN 11-RELATED"/>
    <property type="match status" value="1"/>
</dbReference>
<feature type="domain" description="EndoU" evidence="12">
    <location>
        <begin position="6"/>
        <end position="264"/>
    </location>
</feature>
<keyword evidence="9 11" id="KW-0464">Manganese</keyword>
<dbReference type="GO" id="GO:0016829">
    <property type="term" value="F:lyase activity"/>
    <property type="evidence" value="ECO:0007669"/>
    <property type="project" value="UniProtKB-KW"/>
</dbReference>
<keyword evidence="10" id="KW-0456">Lyase</keyword>
<dbReference type="GO" id="GO:0046872">
    <property type="term" value="F:metal ion binding"/>
    <property type="evidence" value="ECO:0007669"/>
    <property type="project" value="UniProtKB-UniRule"/>
</dbReference>
<keyword evidence="14" id="KW-1185">Reference proteome</keyword>
<evidence type="ECO:0000313" key="13">
    <source>
        <dbReference type="EMBL" id="KAK8746294.1"/>
    </source>
</evidence>
<evidence type="ECO:0000256" key="4">
    <source>
        <dbReference type="ARBA" id="ARBA00022722"/>
    </source>
</evidence>
<comment type="cofactor">
    <cofactor evidence="1 11">
        <name>Mn(2+)</name>
        <dbReference type="ChEBI" id="CHEBI:29035"/>
    </cofactor>
</comment>
<comment type="caution">
    <text evidence="13">The sequence shown here is derived from an EMBL/GenBank/DDBJ whole genome shotgun (WGS) entry which is preliminary data.</text>
</comment>
<keyword evidence="4 11" id="KW-0540">Nuclease</keyword>
<feature type="non-terminal residue" evidence="13">
    <location>
        <position position="1"/>
    </location>
</feature>
<evidence type="ECO:0000256" key="2">
    <source>
        <dbReference type="ARBA" id="ARBA00010168"/>
    </source>
</evidence>
<evidence type="ECO:0000256" key="1">
    <source>
        <dbReference type="ARBA" id="ARBA00001936"/>
    </source>
</evidence>
<organism evidence="13 14">
    <name type="scientific">Cherax quadricarinatus</name>
    <name type="common">Australian red claw crayfish</name>
    <dbReference type="NCBI Taxonomy" id="27406"/>
    <lineage>
        <taxon>Eukaryota</taxon>
        <taxon>Metazoa</taxon>
        <taxon>Ecdysozoa</taxon>
        <taxon>Arthropoda</taxon>
        <taxon>Crustacea</taxon>
        <taxon>Multicrustacea</taxon>
        <taxon>Malacostraca</taxon>
        <taxon>Eumalacostraca</taxon>
        <taxon>Eucarida</taxon>
        <taxon>Decapoda</taxon>
        <taxon>Pleocyemata</taxon>
        <taxon>Astacidea</taxon>
        <taxon>Parastacoidea</taxon>
        <taxon>Parastacidae</taxon>
        <taxon>Cherax</taxon>
    </lineage>
</organism>
<keyword evidence="5 11" id="KW-0479">Metal-binding</keyword>
<dbReference type="GO" id="GO:0004521">
    <property type="term" value="F:RNA endonuclease activity"/>
    <property type="evidence" value="ECO:0007669"/>
    <property type="project" value="UniProtKB-UniRule"/>
</dbReference>
<dbReference type="SUPFAM" id="SSF142877">
    <property type="entry name" value="EndoU-like"/>
    <property type="match status" value="1"/>
</dbReference>
<dbReference type="InterPro" id="IPR037227">
    <property type="entry name" value="EndoU-like"/>
</dbReference>